<feature type="compositionally biased region" description="Basic and acidic residues" evidence="1">
    <location>
        <begin position="56"/>
        <end position="67"/>
    </location>
</feature>
<protein>
    <recommendedName>
        <fullName evidence="4">Reverse transcriptase domain-containing protein</fullName>
    </recommendedName>
</protein>
<feature type="region of interest" description="Disordered" evidence="1">
    <location>
        <begin position="14"/>
        <end position="110"/>
    </location>
</feature>
<feature type="compositionally biased region" description="Acidic residues" evidence="1">
    <location>
        <begin position="36"/>
        <end position="55"/>
    </location>
</feature>
<evidence type="ECO:0000256" key="1">
    <source>
        <dbReference type="SAM" id="MobiDB-lite"/>
    </source>
</evidence>
<comment type="caution">
    <text evidence="2">The sequence shown here is derived from an EMBL/GenBank/DDBJ whole genome shotgun (WGS) entry which is preliminary data.</text>
</comment>
<reference evidence="2" key="1">
    <citation type="journal article" date="2022" name="Int. J. Mol. Sci.">
        <title>Draft Genome of Tanacetum Coccineum: Genomic Comparison of Closely Related Tanacetum-Family Plants.</title>
        <authorList>
            <person name="Yamashiro T."/>
            <person name="Shiraishi A."/>
            <person name="Nakayama K."/>
            <person name="Satake H."/>
        </authorList>
    </citation>
    <scope>NUCLEOTIDE SEQUENCE</scope>
</reference>
<gene>
    <name evidence="2" type="ORF">Tco_0771159</name>
</gene>
<reference evidence="2" key="2">
    <citation type="submission" date="2022-01" db="EMBL/GenBank/DDBJ databases">
        <authorList>
            <person name="Yamashiro T."/>
            <person name="Shiraishi A."/>
            <person name="Satake H."/>
            <person name="Nakayama K."/>
        </authorList>
    </citation>
    <scope>NUCLEOTIDE SEQUENCE</scope>
</reference>
<sequence>MRELEGEWIMKKEMRMISKDGTISEFPGYTSSKEKEDEEEDEEEEEEEDKEEEKEESEKKRLKEASEIRSNSESLGYATVDNDVESDLESIGRSEPKLTNNVNNENANGGNGGNGGTNGCSYKTFLACNPRDYNGKGGAVALTRWIEKMEYVIENSGCAENQKVRGRDAAIGYTDRFHELAKLVPHLVTPESKRIERYINGLAPQIYRMLRETKPTTIQSAILKAGILTDEAVCCGTLTRSSEKRKEVEETSKQ</sequence>
<proteinExistence type="predicted"/>
<keyword evidence="3" id="KW-1185">Reference proteome</keyword>
<evidence type="ECO:0000313" key="2">
    <source>
        <dbReference type="EMBL" id="GJS88523.1"/>
    </source>
</evidence>
<organism evidence="2 3">
    <name type="scientific">Tanacetum coccineum</name>
    <dbReference type="NCBI Taxonomy" id="301880"/>
    <lineage>
        <taxon>Eukaryota</taxon>
        <taxon>Viridiplantae</taxon>
        <taxon>Streptophyta</taxon>
        <taxon>Embryophyta</taxon>
        <taxon>Tracheophyta</taxon>
        <taxon>Spermatophyta</taxon>
        <taxon>Magnoliopsida</taxon>
        <taxon>eudicotyledons</taxon>
        <taxon>Gunneridae</taxon>
        <taxon>Pentapetalae</taxon>
        <taxon>asterids</taxon>
        <taxon>campanulids</taxon>
        <taxon>Asterales</taxon>
        <taxon>Asteraceae</taxon>
        <taxon>Asteroideae</taxon>
        <taxon>Anthemideae</taxon>
        <taxon>Anthemidinae</taxon>
        <taxon>Tanacetum</taxon>
    </lineage>
</organism>
<evidence type="ECO:0008006" key="4">
    <source>
        <dbReference type="Google" id="ProtNLM"/>
    </source>
</evidence>
<accession>A0ABQ4ZIB8</accession>
<name>A0ABQ4ZIB8_9ASTR</name>
<dbReference type="EMBL" id="BQNB010011280">
    <property type="protein sequence ID" value="GJS88523.1"/>
    <property type="molecule type" value="Genomic_DNA"/>
</dbReference>
<dbReference type="Proteomes" id="UP001151760">
    <property type="component" value="Unassembled WGS sequence"/>
</dbReference>
<evidence type="ECO:0000313" key="3">
    <source>
        <dbReference type="Proteomes" id="UP001151760"/>
    </source>
</evidence>